<accession>A0A2N1PSD7</accession>
<sequence>MKPSFSERYGYLEALFFNSPFLGFALVFNILIHTAFTSGNAGLNIHREFINPGKANMPLIRSSPFSWPPDLIARDLNLQLSPVVCHESLSENPESIILKVTGKEDNIISFCKLICFQNPGIEIESMQGDYNSDLPVSSMQNEDSITPQGTVNITLTFHNNESSEGKKSE</sequence>
<dbReference type="AlphaFoldDB" id="A0A2N1PSD7"/>
<keyword evidence="1" id="KW-0812">Transmembrane</keyword>
<keyword evidence="1" id="KW-1133">Transmembrane helix</keyword>
<proteinExistence type="predicted"/>
<keyword evidence="1" id="KW-0472">Membrane</keyword>
<reference evidence="2 3" key="1">
    <citation type="journal article" date="2017" name="ISME J.">
        <title>Potential for microbial H2 and metal transformations associated with novel bacteria and archaea in deep terrestrial subsurface sediments.</title>
        <authorList>
            <person name="Hernsdorf A.W."/>
            <person name="Amano Y."/>
            <person name="Miyakawa K."/>
            <person name="Ise K."/>
            <person name="Suzuki Y."/>
            <person name="Anantharaman K."/>
            <person name="Probst A."/>
            <person name="Burstein D."/>
            <person name="Thomas B.C."/>
            <person name="Banfield J.F."/>
        </authorList>
    </citation>
    <scope>NUCLEOTIDE SEQUENCE [LARGE SCALE GENOMIC DNA]</scope>
    <source>
        <strain evidence="2">HGW-Wallbacteria-1</strain>
    </source>
</reference>
<dbReference type="EMBL" id="PGXC01000003">
    <property type="protein sequence ID" value="PKK91258.1"/>
    <property type="molecule type" value="Genomic_DNA"/>
</dbReference>
<dbReference type="Proteomes" id="UP000233256">
    <property type="component" value="Unassembled WGS sequence"/>
</dbReference>
<evidence type="ECO:0000256" key="1">
    <source>
        <dbReference type="SAM" id="Phobius"/>
    </source>
</evidence>
<feature type="transmembrane region" description="Helical" evidence="1">
    <location>
        <begin position="12"/>
        <end position="32"/>
    </location>
</feature>
<gene>
    <name evidence="2" type="ORF">CVV64_05670</name>
</gene>
<evidence type="ECO:0000313" key="2">
    <source>
        <dbReference type="EMBL" id="PKK91258.1"/>
    </source>
</evidence>
<evidence type="ECO:0000313" key="3">
    <source>
        <dbReference type="Proteomes" id="UP000233256"/>
    </source>
</evidence>
<comment type="caution">
    <text evidence="2">The sequence shown here is derived from an EMBL/GenBank/DDBJ whole genome shotgun (WGS) entry which is preliminary data.</text>
</comment>
<name>A0A2N1PSD7_9BACT</name>
<protein>
    <submittedName>
        <fullName evidence="2">Uncharacterized protein</fullName>
    </submittedName>
</protein>
<organism evidence="2 3">
    <name type="scientific">Candidatus Wallbacteria bacterium HGW-Wallbacteria-1</name>
    <dbReference type="NCBI Taxonomy" id="2013854"/>
    <lineage>
        <taxon>Bacteria</taxon>
        <taxon>Candidatus Walliibacteriota</taxon>
    </lineage>
</organism>